<dbReference type="AlphaFoldDB" id="A0AAD4LAV1"/>
<evidence type="ECO:0000313" key="2">
    <source>
        <dbReference type="Proteomes" id="UP001201163"/>
    </source>
</evidence>
<accession>A0AAD4LAV1</accession>
<dbReference type="Proteomes" id="UP001201163">
    <property type="component" value="Unassembled WGS sequence"/>
</dbReference>
<comment type="caution">
    <text evidence="1">The sequence shown here is derived from an EMBL/GenBank/DDBJ whole genome shotgun (WGS) entry which is preliminary data.</text>
</comment>
<reference evidence="1" key="1">
    <citation type="submission" date="2022-01" db="EMBL/GenBank/DDBJ databases">
        <title>Comparative genomics reveals a dynamic genome evolution in the ectomycorrhizal milk-cap (Lactarius) mushrooms.</title>
        <authorList>
            <consortium name="DOE Joint Genome Institute"/>
            <person name="Lebreton A."/>
            <person name="Tang N."/>
            <person name="Kuo A."/>
            <person name="LaButti K."/>
            <person name="Drula E."/>
            <person name="Barry K."/>
            <person name="Clum A."/>
            <person name="Lipzen A."/>
            <person name="Mousain D."/>
            <person name="Ng V."/>
            <person name="Wang R."/>
            <person name="Wang X."/>
            <person name="Dai Y."/>
            <person name="Henrissat B."/>
            <person name="Grigoriev I.V."/>
            <person name="Guerin-Laguette A."/>
            <person name="Yu F."/>
            <person name="Martin F.M."/>
        </authorList>
    </citation>
    <scope>NUCLEOTIDE SEQUENCE</scope>
    <source>
        <strain evidence="1">QP</strain>
    </source>
</reference>
<sequence length="207" mass="22801">MFHQVLTVLSLRHANFRLFLVWTPVDTELGGQWLARDWAAQGCTRDPPDGLNRINSASYQKARARTLAFNAWGHRWWRRTTPSQALMCSASARTTPQKTYPALAARRSGTPNISYANAPASAKVDPVKAVRDRLPTVADQSLTALTRAWVDSGIYSTRPGHPVSLPSLQSLLGTRKGIGMLLAFFDQMRTLSAPETSPPLPVPPEPD</sequence>
<dbReference type="EMBL" id="JAKELL010000176">
    <property type="protein sequence ID" value="KAH8979328.1"/>
    <property type="molecule type" value="Genomic_DNA"/>
</dbReference>
<gene>
    <name evidence="1" type="ORF">EDB92DRAFT_1821071</name>
</gene>
<keyword evidence="2" id="KW-1185">Reference proteome</keyword>
<proteinExistence type="predicted"/>
<organism evidence="1 2">
    <name type="scientific">Lactarius akahatsu</name>
    <dbReference type="NCBI Taxonomy" id="416441"/>
    <lineage>
        <taxon>Eukaryota</taxon>
        <taxon>Fungi</taxon>
        <taxon>Dikarya</taxon>
        <taxon>Basidiomycota</taxon>
        <taxon>Agaricomycotina</taxon>
        <taxon>Agaricomycetes</taxon>
        <taxon>Russulales</taxon>
        <taxon>Russulaceae</taxon>
        <taxon>Lactarius</taxon>
    </lineage>
</organism>
<name>A0AAD4LAV1_9AGAM</name>
<protein>
    <submittedName>
        <fullName evidence="1">Uncharacterized protein</fullName>
    </submittedName>
</protein>
<evidence type="ECO:0000313" key="1">
    <source>
        <dbReference type="EMBL" id="KAH8979328.1"/>
    </source>
</evidence>